<proteinExistence type="predicted"/>
<feature type="compositionally biased region" description="Polar residues" evidence="1">
    <location>
        <begin position="7"/>
        <end position="24"/>
    </location>
</feature>
<feature type="compositionally biased region" description="Acidic residues" evidence="1">
    <location>
        <begin position="38"/>
        <end position="47"/>
    </location>
</feature>
<feature type="compositionally biased region" description="Basic residues" evidence="1">
    <location>
        <begin position="262"/>
        <end position="280"/>
    </location>
</feature>
<feature type="region of interest" description="Disordered" evidence="1">
    <location>
        <begin position="258"/>
        <end position="288"/>
    </location>
</feature>
<keyword evidence="3" id="KW-1185">Reference proteome</keyword>
<accession>A0AAD2GAI3</accession>
<dbReference type="Proteomes" id="UP001295423">
    <property type="component" value="Unassembled WGS sequence"/>
</dbReference>
<evidence type="ECO:0000256" key="1">
    <source>
        <dbReference type="SAM" id="MobiDB-lite"/>
    </source>
</evidence>
<feature type="region of interest" description="Disordered" evidence="1">
    <location>
        <begin position="1"/>
        <end position="91"/>
    </location>
</feature>
<dbReference type="EMBL" id="CAKOGP040002352">
    <property type="protein sequence ID" value="CAJ1967908.1"/>
    <property type="molecule type" value="Genomic_DNA"/>
</dbReference>
<name>A0AAD2GAI3_9STRA</name>
<evidence type="ECO:0000313" key="3">
    <source>
        <dbReference type="Proteomes" id="UP001295423"/>
    </source>
</evidence>
<gene>
    <name evidence="2" type="ORF">CYCCA115_LOCUS22994</name>
</gene>
<feature type="region of interest" description="Disordered" evidence="1">
    <location>
        <begin position="380"/>
        <end position="437"/>
    </location>
</feature>
<feature type="region of interest" description="Disordered" evidence="1">
    <location>
        <begin position="196"/>
        <end position="229"/>
    </location>
</feature>
<dbReference type="AlphaFoldDB" id="A0AAD2GAI3"/>
<reference evidence="2" key="1">
    <citation type="submission" date="2023-08" db="EMBL/GenBank/DDBJ databases">
        <authorList>
            <person name="Audoor S."/>
            <person name="Bilcke G."/>
        </authorList>
    </citation>
    <scope>NUCLEOTIDE SEQUENCE</scope>
</reference>
<organism evidence="2 3">
    <name type="scientific">Cylindrotheca closterium</name>
    <dbReference type="NCBI Taxonomy" id="2856"/>
    <lineage>
        <taxon>Eukaryota</taxon>
        <taxon>Sar</taxon>
        <taxon>Stramenopiles</taxon>
        <taxon>Ochrophyta</taxon>
        <taxon>Bacillariophyta</taxon>
        <taxon>Bacillariophyceae</taxon>
        <taxon>Bacillariophycidae</taxon>
        <taxon>Bacillariales</taxon>
        <taxon>Bacillariaceae</taxon>
        <taxon>Cylindrotheca</taxon>
    </lineage>
</organism>
<comment type="caution">
    <text evidence="2">The sequence shown here is derived from an EMBL/GenBank/DDBJ whole genome shotgun (WGS) entry which is preliminary data.</text>
</comment>
<evidence type="ECO:0000313" key="2">
    <source>
        <dbReference type="EMBL" id="CAJ1967908.1"/>
    </source>
</evidence>
<feature type="compositionally biased region" description="Acidic residues" evidence="1">
    <location>
        <begin position="198"/>
        <end position="208"/>
    </location>
</feature>
<sequence>MSRKGDSVTSAISRHSHSTRTASAVSLGRPARYRQFEIDSDENEDAPDSDHDATLSDGAPSRNPRGPQPDTEPEDTEPEDQAELTDHEEEREVPLSAWVHLMTNHCRVKCVGPTTNSKQDNIICGKLKSKCRLRLHKELRSSGERAAPRWYEGVPSTKDIDKETGEFIIHGQQYGQCRTEKEMDEHLNRVSTEVLSISDEEEEHDDTDVNTSEVDSEGQFLDGSDDDHQDDLDRINELIAEIEEAKLKKLKAEKARLEAKKAASRSPRKKKRTPTQKKTRATSQRKVPIARKKTLKGTTPKQVTIEEGNNTLKSPPQLPTTARILEPELAAAETQNNQPILQSVLEAIHPYFVKLQDSADKMSIAARRMEQEREEARLRMSTTNMGQEQPHPSGPTLVERTRPISANPIHHPATTAPAVSPEEPLRPAFHQATIKSY</sequence>
<protein>
    <submittedName>
        <fullName evidence="2">Uncharacterized protein</fullName>
    </submittedName>
</protein>
<feature type="compositionally biased region" description="Acidic residues" evidence="1">
    <location>
        <begin position="71"/>
        <end position="83"/>
    </location>
</feature>